<dbReference type="RefSeq" id="XP_041136591.1">
    <property type="nucleotide sequence ID" value="XM_041283239.1"/>
</dbReference>
<gene>
    <name evidence="10" type="ORF">BRETT_004747</name>
</gene>
<evidence type="ECO:0000259" key="9">
    <source>
        <dbReference type="PROSITE" id="PS50073"/>
    </source>
</evidence>
<dbReference type="Pfam" id="PF00649">
    <property type="entry name" value="Copper-fist"/>
    <property type="match status" value="1"/>
</dbReference>
<dbReference type="PANTHER" id="PTHR28088:SF5">
    <property type="entry name" value="TRANSCRIPTIONAL ACTIVATOR HAA1-RELATED"/>
    <property type="match status" value="1"/>
</dbReference>
<dbReference type="PRINTS" id="PR00617">
    <property type="entry name" value="COPPERFIST"/>
</dbReference>
<comment type="subcellular location">
    <subcellularLocation>
        <location evidence="1">Nucleus</location>
    </subcellularLocation>
</comment>
<evidence type="ECO:0000256" key="2">
    <source>
        <dbReference type="ARBA" id="ARBA00022723"/>
    </source>
</evidence>
<dbReference type="GO" id="GO:0000978">
    <property type="term" value="F:RNA polymerase II cis-regulatory region sequence-specific DNA binding"/>
    <property type="evidence" value="ECO:0007669"/>
    <property type="project" value="TreeGrafter"/>
</dbReference>
<dbReference type="EMBL" id="CP063135">
    <property type="protein sequence ID" value="QOU20098.1"/>
    <property type="molecule type" value="Genomic_DNA"/>
</dbReference>
<dbReference type="InterPro" id="IPR036395">
    <property type="entry name" value="Cu_fist_DNA-bd_dom_sf"/>
</dbReference>
<evidence type="ECO:0000313" key="10">
    <source>
        <dbReference type="EMBL" id="QOU20098.1"/>
    </source>
</evidence>
<reference evidence="10" key="2">
    <citation type="journal article" name="BMC Genomics">
        <title>New genome assemblies reveal patterns of domestication and adaptation across Brettanomyces (Dekkera) species.</title>
        <authorList>
            <person name="Roach M.J."/>
            <person name="Borneman A.R."/>
        </authorList>
    </citation>
    <scope>NUCLEOTIDE SEQUENCE</scope>
    <source>
        <strain evidence="10">UCD 2041</strain>
    </source>
</reference>
<dbReference type="PROSITE" id="PS01119">
    <property type="entry name" value="COPPER_FIST_1"/>
    <property type="match status" value="1"/>
</dbReference>
<dbReference type="GO" id="GO:0005507">
    <property type="term" value="F:copper ion binding"/>
    <property type="evidence" value="ECO:0007669"/>
    <property type="project" value="InterPro"/>
</dbReference>
<keyword evidence="4" id="KW-0186">Copper</keyword>
<dbReference type="PROSITE" id="PS50073">
    <property type="entry name" value="COPPER_FIST_2"/>
    <property type="match status" value="1"/>
</dbReference>
<feature type="domain" description="Copper-fist" evidence="9">
    <location>
        <begin position="1"/>
        <end position="40"/>
    </location>
</feature>
<feature type="region of interest" description="Disordered" evidence="8">
    <location>
        <begin position="223"/>
        <end position="245"/>
    </location>
</feature>
<evidence type="ECO:0000313" key="11">
    <source>
        <dbReference type="Proteomes" id="UP000663131"/>
    </source>
</evidence>
<dbReference type="GO" id="GO:0005634">
    <property type="term" value="C:nucleus"/>
    <property type="evidence" value="ECO:0007669"/>
    <property type="project" value="UniProtKB-SubCell"/>
</dbReference>
<dbReference type="Proteomes" id="UP000663131">
    <property type="component" value="Chromosome 7"/>
</dbReference>
<keyword evidence="7" id="KW-0539">Nucleus</keyword>
<keyword evidence="3" id="KW-0862">Zinc</keyword>
<protein>
    <recommendedName>
        <fullName evidence="9">Copper-fist domain-containing protein</fullName>
    </recommendedName>
</protein>
<dbReference type="GO" id="GO:0006879">
    <property type="term" value="P:intracellular iron ion homeostasis"/>
    <property type="evidence" value="ECO:0007669"/>
    <property type="project" value="TreeGrafter"/>
</dbReference>
<dbReference type="GO" id="GO:0045944">
    <property type="term" value="P:positive regulation of transcription by RNA polymerase II"/>
    <property type="evidence" value="ECO:0007669"/>
    <property type="project" value="TreeGrafter"/>
</dbReference>
<keyword evidence="5" id="KW-0805">Transcription regulation</keyword>
<sequence>MIIINNMKYACERCIRGHRASTCNHRDAKLIMIKPKGRPSTQCPHCKELRKLKNSHVACNCSQKHNPSTKIHDKDCACIITGECGCCANKSKKRITSSTFRLSASPPVESPLSFDPNTATFISSIDSPSSGAPNGSTPDLYTDRYENLPSPSTSLSAMSPDQVIDYITGGKDSPAMVDEPASIDEHVRLSSSAAQQESTRNDPNLSDALARKIPISNTSTVNIPAEKSSRGASLQKKQGESGSDVVGGQLFEDFLSGSGTQTLEDYIKQQSGDDLLKSLGFDDALKEVSREDEMQQMLQHLGSSATKTFM</sequence>
<dbReference type="InterPro" id="IPR001083">
    <property type="entry name" value="Cu_fist_DNA-bd_dom"/>
</dbReference>
<keyword evidence="6" id="KW-0804">Transcription</keyword>
<proteinExistence type="predicted"/>
<dbReference type="InterPro" id="IPR051763">
    <property type="entry name" value="Copper_Homeo_Regul"/>
</dbReference>
<evidence type="ECO:0000256" key="8">
    <source>
        <dbReference type="SAM" id="MobiDB-lite"/>
    </source>
</evidence>
<keyword evidence="2" id="KW-0479">Metal-binding</keyword>
<dbReference type="GO" id="GO:0006878">
    <property type="term" value="P:intracellular copper ion homeostasis"/>
    <property type="evidence" value="ECO:0007669"/>
    <property type="project" value="TreeGrafter"/>
</dbReference>
<dbReference type="SUPFAM" id="SSF57879">
    <property type="entry name" value="Zinc domain conserved in yeast copper-regulated transcription factors"/>
    <property type="match status" value="1"/>
</dbReference>
<dbReference type="GeneID" id="64576670"/>
<evidence type="ECO:0000256" key="4">
    <source>
        <dbReference type="ARBA" id="ARBA00023008"/>
    </source>
</evidence>
<dbReference type="Gene3D" id="3.90.430.10">
    <property type="entry name" value="Copper fist DNA-binding domain"/>
    <property type="match status" value="1"/>
</dbReference>
<dbReference type="GO" id="GO:0000981">
    <property type="term" value="F:DNA-binding transcription factor activity, RNA polymerase II-specific"/>
    <property type="evidence" value="ECO:0007669"/>
    <property type="project" value="TreeGrafter"/>
</dbReference>
<evidence type="ECO:0000256" key="7">
    <source>
        <dbReference type="ARBA" id="ARBA00023242"/>
    </source>
</evidence>
<organism evidence="10 11">
    <name type="scientific">Dekkera bruxellensis</name>
    <name type="common">Brettanomyces custersii</name>
    <dbReference type="NCBI Taxonomy" id="5007"/>
    <lineage>
        <taxon>Eukaryota</taxon>
        <taxon>Fungi</taxon>
        <taxon>Dikarya</taxon>
        <taxon>Ascomycota</taxon>
        <taxon>Saccharomycotina</taxon>
        <taxon>Pichiomycetes</taxon>
        <taxon>Pichiales</taxon>
        <taxon>Pichiaceae</taxon>
        <taxon>Brettanomyces</taxon>
    </lineage>
</organism>
<evidence type="ECO:0000256" key="3">
    <source>
        <dbReference type="ARBA" id="ARBA00022833"/>
    </source>
</evidence>
<name>A0A871R8K3_DEKBR</name>
<dbReference type="KEGG" id="bbrx:BRETT_004747"/>
<feature type="region of interest" description="Disordered" evidence="8">
    <location>
        <begin position="122"/>
        <end position="157"/>
    </location>
</feature>
<evidence type="ECO:0000256" key="1">
    <source>
        <dbReference type="ARBA" id="ARBA00004123"/>
    </source>
</evidence>
<feature type="compositionally biased region" description="Polar residues" evidence="8">
    <location>
        <begin position="122"/>
        <end position="139"/>
    </location>
</feature>
<evidence type="ECO:0000256" key="5">
    <source>
        <dbReference type="ARBA" id="ARBA00023015"/>
    </source>
</evidence>
<evidence type="ECO:0000256" key="6">
    <source>
        <dbReference type="ARBA" id="ARBA00023163"/>
    </source>
</evidence>
<accession>A0A871R8K3</accession>
<dbReference type="SMART" id="SM01090">
    <property type="entry name" value="Copper-fist"/>
    <property type="match status" value="1"/>
</dbReference>
<dbReference type="FunFam" id="3.90.430.10:FF:000001">
    <property type="entry name" value="Copper fist DNA-binding protein"/>
    <property type="match status" value="1"/>
</dbReference>
<dbReference type="PANTHER" id="PTHR28088">
    <property type="entry name" value="TRANSCRIPTIONAL ACTIVATOR HAA1-RELATED"/>
    <property type="match status" value="1"/>
</dbReference>
<dbReference type="AlphaFoldDB" id="A0A871R8K3"/>
<reference evidence="10" key="1">
    <citation type="submission" date="2020-10" db="EMBL/GenBank/DDBJ databases">
        <authorList>
            <person name="Palmer J.M."/>
        </authorList>
    </citation>
    <scope>NUCLEOTIDE SEQUENCE</scope>
    <source>
        <strain evidence="10">UCD 2041</strain>
    </source>
</reference>
<dbReference type="OrthoDB" id="5600085at2759"/>
<dbReference type="SMART" id="SM00412">
    <property type="entry name" value="Cu_FIST"/>
    <property type="match status" value="1"/>
</dbReference>